<protein>
    <submittedName>
        <fullName evidence="3">Transglutaminase domain-containing protein</fullName>
    </submittedName>
</protein>
<dbReference type="PANTHER" id="PTHR35532:SF5">
    <property type="entry name" value="CARBOHYDRATE-BINDING DOMAIN-CONTAINING PROTEIN"/>
    <property type="match status" value="1"/>
</dbReference>
<reference evidence="3" key="2">
    <citation type="submission" date="2021-09" db="EMBL/GenBank/DDBJ databases">
        <authorList>
            <person name="Gilroy R."/>
        </authorList>
    </citation>
    <scope>NUCLEOTIDE SEQUENCE</scope>
    <source>
        <strain evidence="3">CHK121-7720</strain>
    </source>
</reference>
<accession>A0A921MRH8</accession>
<dbReference type="SUPFAM" id="SSF54001">
    <property type="entry name" value="Cysteine proteinases"/>
    <property type="match status" value="1"/>
</dbReference>
<evidence type="ECO:0000259" key="2">
    <source>
        <dbReference type="SMART" id="SM00460"/>
    </source>
</evidence>
<proteinExistence type="predicted"/>
<dbReference type="SMART" id="SM00460">
    <property type="entry name" value="TGc"/>
    <property type="match status" value="1"/>
</dbReference>
<dbReference type="InterPro" id="IPR038765">
    <property type="entry name" value="Papain-like_cys_pep_sf"/>
</dbReference>
<evidence type="ECO:0000256" key="1">
    <source>
        <dbReference type="SAM" id="SignalP"/>
    </source>
</evidence>
<dbReference type="Pfam" id="PF01841">
    <property type="entry name" value="Transglut_core"/>
    <property type="match status" value="1"/>
</dbReference>
<dbReference type="AlphaFoldDB" id="A0A921MRH8"/>
<reference evidence="3" key="1">
    <citation type="journal article" date="2021" name="PeerJ">
        <title>Extensive microbial diversity within the chicken gut microbiome revealed by metagenomics and culture.</title>
        <authorList>
            <person name="Gilroy R."/>
            <person name="Ravi A."/>
            <person name="Getino M."/>
            <person name="Pursley I."/>
            <person name="Horton D.L."/>
            <person name="Alikhan N.F."/>
            <person name="Baker D."/>
            <person name="Gharbi K."/>
            <person name="Hall N."/>
            <person name="Watson M."/>
            <person name="Adriaenssens E.M."/>
            <person name="Foster-Nyarko E."/>
            <person name="Jarju S."/>
            <person name="Secka A."/>
            <person name="Antonio M."/>
            <person name="Oren A."/>
            <person name="Chaudhuri R.R."/>
            <person name="La Ragione R."/>
            <person name="Hildebrand F."/>
            <person name="Pallen M.J."/>
        </authorList>
    </citation>
    <scope>NUCLEOTIDE SEQUENCE</scope>
    <source>
        <strain evidence="3">CHK121-7720</strain>
    </source>
</reference>
<comment type="caution">
    <text evidence="3">The sequence shown here is derived from an EMBL/GenBank/DDBJ whole genome shotgun (WGS) entry which is preliminary data.</text>
</comment>
<organism evidence="3 4">
    <name type="scientific">Barnesiella viscericola</name>
    <dbReference type="NCBI Taxonomy" id="397865"/>
    <lineage>
        <taxon>Bacteria</taxon>
        <taxon>Pseudomonadati</taxon>
        <taxon>Bacteroidota</taxon>
        <taxon>Bacteroidia</taxon>
        <taxon>Bacteroidales</taxon>
        <taxon>Barnesiellaceae</taxon>
        <taxon>Barnesiella</taxon>
    </lineage>
</organism>
<dbReference type="Gene3D" id="3.10.620.30">
    <property type="match status" value="1"/>
</dbReference>
<dbReference type="PROSITE" id="PS51257">
    <property type="entry name" value="PROKAR_LIPOPROTEIN"/>
    <property type="match status" value="1"/>
</dbReference>
<dbReference type="InterPro" id="IPR002931">
    <property type="entry name" value="Transglutaminase-like"/>
</dbReference>
<dbReference type="RefSeq" id="WP_273305797.1">
    <property type="nucleotide sequence ID" value="NZ_CALUJX010000008.1"/>
</dbReference>
<feature type="chain" id="PRO_5037540869" evidence="1">
    <location>
        <begin position="20"/>
        <end position="398"/>
    </location>
</feature>
<name>A0A921MRH8_9BACT</name>
<feature type="domain" description="Transglutaminase-like" evidence="2">
    <location>
        <begin position="175"/>
        <end position="234"/>
    </location>
</feature>
<dbReference type="EMBL" id="DYUD01000015">
    <property type="protein sequence ID" value="HJG88756.1"/>
    <property type="molecule type" value="Genomic_DNA"/>
</dbReference>
<dbReference type="Proteomes" id="UP000757103">
    <property type="component" value="Unassembled WGS sequence"/>
</dbReference>
<gene>
    <name evidence="3" type="ORF">K8U91_04670</name>
</gene>
<evidence type="ECO:0000313" key="3">
    <source>
        <dbReference type="EMBL" id="HJG88756.1"/>
    </source>
</evidence>
<keyword evidence="1" id="KW-0732">Signal</keyword>
<feature type="signal peptide" evidence="1">
    <location>
        <begin position="1"/>
        <end position="19"/>
    </location>
</feature>
<evidence type="ECO:0000313" key="4">
    <source>
        <dbReference type="Proteomes" id="UP000757103"/>
    </source>
</evidence>
<dbReference type="PANTHER" id="PTHR35532">
    <property type="entry name" value="SIMILAR TO POLYHYDROXYALKANOATE DEPOLYMERASE"/>
    <property type="match status" value="1"/>
</dbReference>
<sequence>MKRTHALMLLFAGVACTVASCTSSGISADSQRQLETVLDDSPRSDSLRVLLKETPRDEQEAMAYLLAWMPQGDRDTMDLALLRENVTYACRARAEFPWAKALPDSIFLNEVLPYASVDEVRDAWRKDFYERFAPRVRGCKSLREALDTVNAIIPQVVGVEYNTLREKTNQSPSESMRQGMASCTGLSILLVDALRSVGIPARFAGTAAWHDNRGNHSWTEVWIDGTWHSTEYYLPPALDGAWFMADAGQSTPGDRIHGIYAVSFRPTGDWFPMVWNEESRDVHAVDVSQRYIDLYGQQTQAILQQDTHTTVTFVMYKDKQHSSNSKDRVEANVDVFCDGVQLGGGRTAGPLQDMNDALKFLLKKNQTYTFVYENARGERTTVESVVGAEPVTVVGYME</sequence>